<evidence type="ECO:0000313" key="3">
    <source>
        <dbReference type="Proteomes" id="UP001139308"/>
    </source>
</evidence>
<evidence type="ECO:0000256" key="1">
    <source>
        <dbReference type="SAM" id="Phobius"/>
    </source>
</evidence>
<reference evidence="2" key="1">
    <citation type="submission" date="2022-01" db="EMBL/GenBank/DDBJ databases">
        <title>Genome sequence and assembly of Parabukholderia sp. RG36.</title>
        <authorList>
            <person name="Chhetri G."/>
        </authorList>
    </citation>
    <scope>NUCLEOTIDE SEQUENCE</scope>
    <source>
        <strain evidence="2">RG36</strain>
    </source>
</reference>
<keyword evidence="1" id="KW-1133">Transmembrane helix</keyword>
<organism evidence="2 3">
    <name type="scientific">Paraburkholderia tagetis</name>
    <dbReference type="NCBI Taxonomy" id="2913261"/>
    <lineage>
        <taxon>Bacteria</taxon>
        <taxon>Pseudomonadati</taxon>
        <taxon>Pseudomonadota</taxon>
        <taxon>Betaproteobacteria</taxon>
        <taxon>Burkholderiales</taxon>
        <taxon>Burkholderiaceae</taxon>
        <taxon>Paraburkholderia</taxon>
    </lineage>
</organism>
<protein>
    <submittedName>
        <fullName evidence="2">Uncharacterized protein</fullName>
    </submittedName>
</protein>
<feature type="transmembrane region" description="Helical" evidence="1">
    <location>
        <begin position="109"/>
        <end position="129"/>
    </location>
</feature>
<proteinExistence type="predicted"/>
<accession>A0A9X1RWD9</accession>
<dbReference type="EMBL" id="JAKLJA010000033">
    <property type="protein sequence ID" value="MCG5077262.1"/>
    <property type="molecule type" value="Genomic_DNA"/>
</dbReference>
<dbReference type="Proteomes" id="UP001139308">
    <property type="component" value="Unassembled WGS sequence"/>
</dbReference>
<gene>
    <name evidence="2" type="ORF">L5014_28615</name>
</gene>
<name>A0A9X1RWD9_9BURK</name>
<keyword evidence="3" id="KW-1185">Reference proteome</keyword>
<evidence type="ECO:0000313" key="2">
    <source>
        <dbReference type="EMBL" id="MCG5077262.1"/>
    </source>
</evidence>
<comment type="caution">
    <text evidence="2">The sequence shown here is derived from an EMBL/GenBank/DDBJ whole genome shotgun (WGS) entry which is preliminary data.</text>
</comment>
<dbReference type="RefSeq" id="WP_238467165.1">
    <property type="nucleotide sequence ID" value="NZ_JAKLJA010000033.1"/>
</dbReference>
<feature type="transmembrane region" description="Helical" evidence="1">
    <location>
        <begin position="136"/>
        <end position="155"/>
    </location>
</feature>
<keyword evidence="1" id="KW-0812">Transmembrane</keyword>
<sequence>MFAAADTVLQTLASATFAEVPVAYCRSVPAMSYWRPRAVFDAGFARIENGFAVTPLSYDRVDFVRAERVTQRVDKAGDLRHRGSFAHYLSPVYMHTIFASPLLRTATPGVSAAVVSGAFAIGAATGLIGQRWHSRVTIGPSLAGGAGLALFFPAVSNWCRP</sequence>
<dbReference type="AlphaFoldDB" id="A0A9X1RWD9"/>
<keyword evidence="1" id="KW-0472">Membrane</keyword>